<reference evidence="1 2" key="2">
    <citation type="journal article" date="2011" name="J. Bacteriol.">
        <title>Genome Sequence of Kosmotoga olearia Strain TBF 19.5.1, a Thermophilic Bacterium with a Wide Growth Temperature Range, Isolated from the Troll B Oil Platform in the North Sea.</title>
        <authorList>
            <person name="Swithers K.S."/>
            <person name="Dipippo J.L."/>
            <person name="Bruce D.C."/>
            <person name="Detter C."/>
            <person name="Tapia R."/>
            <person name="Han S."/>
            <person name="Goodwin L.A."/>
            <person name="Han J."/>
            <person name="Woyke T."/>
            <person name="Pitluck S."/>
            <person name="Pennacchio L."/>
            <person name="Nolan M."/>
            <person name="Mikhailova N."/>
            <person name="Land M.L."/>
            <person name="Nesbo C.L."/>
            <person name="Gogarten J.P."/>
            <person name="Noll K.M."/>
        </authorList>
    </citation>
    <scope>NUCLEOTIDE SEQUENCE [LARGE SCALE GENOMIC DNA]</scope>
    <source>
        <strain evidence="2">ATCC BAA-1733 / DSM 21960 / TBF 19.5.1</strain>
    </source>
</reference>
<accession>C5CFZ6</accession>
<dbReference type="EMBL" id="CP001634">
    <property type="protein sequence ID" value="ACR80490.1"/>
    <property type="molecule type" value="Genomic_DNA"/>
</dbReference>
<dbReference type="KEGG" id="kol:Kole_1806"/>
<sequence>MKLSILLKLCDVSYRGAKNFLEKNPKYMELLDLKNIPPFQTISRRVRELPLHRINKDVVNLFLDIEGLERIELVVDSFRDQDL</sequence>
<name>C5CFZ6_KOSOT</name>
<organism evidence="1 2">
    <name type="scientific">Kosmotoga olearia (strain ATCC BAA-1733 / DSM 21960 / TBF 19.5.1)</name>
    <dbReference type="NCBI Taxonomy" id="521045"/>
    <lineage>
        <taxon>Bacteria</taxon>
        <taxon>Thermotogati</taxon>
        <taxon>Thermotogota</taxon>
        <taxon>Thermotogae</taxon>
        <taxon>Kosmotogales</taxon>
        <taxon>Kosmotogaceae</taxon>
        <taxon>Kosmotoga</taxon>
    </lineage>
</organism>
<dbReference type="STRING" id="521045.Kole_1806"/>
<gene>
    <name evidence="1" type="ordered locus">Kole_1806</name>
</gene>
<proteinExistence type="predicted"/>
<evidence type="ECO:0000313" key="2">
    <source>
        <dbReference type="Proteomes" id="UP000002382"/>
    </source>
</evidence>
<evidence type="ECO:0000313" key="1">
    <source>
        <dbReference type="EMBL" id="ACR80490.1"/>
    </source>
</evidence>
<dbReference type="RefSeq" id="WP_015869134.1">
    <property type="nucleotide sequence ID" value="NC_012785.1"/>
</dbReference>
<dbReference type="AlphaFoldDB" id="C5CFZ6"/>
<dbReference type="Proteomes" id="UP000002382">
    <property type="component" value="Chromosome"/>
</dbReference>
<protein>
    <submittedName>
        <fullName evidence="1">Uncharacterized protein</fullName>
    </submittedName>
</protein>
<dbReference type="HOGENOM" id="CLU_2538160_0_0_0"/>
<keyword evidence="2" id="KW-1185">Reference proteome</keyword>
<reference evidence="1 2" key="1">
    <citation type="submission" date="2009-06" db="EMBL/GenBank/DDBJ databases">
        <title>Complete sequence of Thermotogales bacterium TBF 19.5.1.</title>
        <authorList>
            <consortium name="US DOE Joint Genome Institute"/>
            <person name="Lucas S."/>
            <person name="Copeland A."/>
            <person name="Lapidus A."/>
            <person name="Glavina del Rio T."/>
            <person name="Tice H."/>
            <person name="Bruce D."/>
            <person name="Goodwin L."/>
            <person name="Pitluck S."/>
            <person name="Chertkov O."/>
            <person name="Brettin T."/>
            <person name="Detter J.C."/>
            <person name="Han C."/>
            <person name="Schmutz J."/>
            <person name="Larimer F."/>
            <person name="Land M."/>
            <person name="Hauser L."/>
            <person name="Kyrpides N."/>
            <person name="Ovchinnikova G."/>
            <person name="Noll K."/>
        </authorList>
    </citation>
    <scope>NUCLEOTIDE SEQUENCE [LARGE SCALE GENOMIC DNA]</scope>
    <source>
        <strain evidence="2">ATCC BAA-1733 / DSM 21960 / TBF 19.5.1</strain>
    </source>
</reference>